<feature type="domain" description="Sushi" evidence="7">
    <location>
        <begin position="255"/>
        <end position="317"/>
    </location>
</feature>
<evidence type="ECO:0000256" key="6">
    <source>
        <dbReference type="SAM" id="Phobius"/>
    </source>
</evidence>
<dbReference type="SUPFAM" id="SSF57535">
    <property type="entry name" value="Complement control module/SCR domain"/>
    <property type="match status" value="5"/>
</dbReference>
<dbReference type="Gene3D" id="2.10.70.10">
    <property type="entry name" value="Complement Module, domain 1"/>
    <property type="match status" value="5"/>
</dbReference>
<comment type="caution">
    <text evidence="4">Lacks conserved residue(s) required for the propagation of feature annotation.</text>
</comment>
<feature type="compositionally biased region" description="Basic and acidic residues" evidence="5">
    <location>
        <begin position="358"/>
        <end position="379"/>
    </location>
</feature>
<dbReference type="OrthoDB" id="6154373at2759"/>
<feature type="disulfide bond" evidence="4">
    <location>
        <begin position="104"/>
        <end position="131"/>
    </location>
</feature>
<evidence type="ECO:0000256" key="3">
    <source>
        <dbReference type="ARBA" id="ARBA00023157"/>
    </source>
</evidence>
<dbReference type="InterPro" id="IPR051277">
    <property type="entry name" value="SEZ6_CSMD_C4BPB_Regulators"/>
</dbReference>
<feature type="domain" description="Sushi" evidence="7">
    <location>
        <begin position="75"/>
        <end position="133"/>
    </location>
</feature>
<sequence>MDNLGICRPVQVMISVSCNKPTIPYGTLIQPNQHTYRYNEAVTFSCFPGFRLVGEPLRRCQQSGHFMNLPSCTVVTCSRPEIPNGFIQPDKRTYEYNDTVRFSCSLGFGLIGESVQSCQLDGHFERDLPSCTVATCSRPKIPNAMIHPDKQTYEYNETVRFSCRLGFRLIGTFVKSCQQDGHFEGDLPSCTVITCQRPQLSRELHIASNPFKQTFYYNESVKFQCSAGFSLQGPSVKYCRNNGDFQKDLPTCSNVTCQRPSLSNALQLSGTDPLQQTFSYNESVLFYCSDGFHLQGPLIKYCRQSGDFKYNIPICTAKSSEASFTVGFVSGGLVGVIAITSSAVVFIILRRRVRRKKENENKIDEGRSQESDDKDHQYDGIDDQPNEMEGHYTGISHSDDDKTHQYMELNAV</sequence>
<dbReference type="RefSeq" id="XP_022318603.1">
    <property type="nucleotide sequence ID" value="XM_022462895.1"/>
</dbReference>
<dbReference type="InterPro" id="IPR000436">
    <property type="entry name" value="Sushi_SCR_CCP_dom"/>
</dbReference>
<keyword evidence="6" id="KW-0472">Membrane</keyword>
<feature type="disulfide bond" evidence="4">
    <location>
        <begin position="163"/>
        <end position="190"/>
    </location>
</feature>
<dbReference type="Pfam" id="PF00084">
    <property type="entry name" value="Sushi"/>
    <property type="match status" value="5"/>
</dbReference>
<keyword evidence="3 4" id="KW-1015">Disulfide bond</keyword>
<name>A0A8B8CS09_CRAVI</name>
<feature type="disulfide bond" evidence="4">
    <location>
        <begin position="288"/>
        <end position="315"/>
    </location>
</feature>
<evidence type="ECO:0000259" key="7">
    <source>
        <dbReference type="PROSITE" id="PS50923"/>
    </source>
</evidence>
<dbReference type="Proteomes" id="UP000694844">
    <property type="component" value="Chromosome 2"/>
</dbReference>
<evidence type="ECO:0000256" key="1">
    <source>
        <dbReference type="ARBA" id="ARBA00022729"/>
    </source>
</evidence>
<accession>A0A8B8CS09</accession>
<dbReference type="InterPro" id="IPR035976">
    <property type="entry name" value="Sushi/SCR/CCP_sf"/>
</dbReference>
<keyword evidence="6" id="KW-1133">Transmembrane helix</keyword>
<evidence type="ECO:0000256" key="2">
    <source>
        <dbReference type="ARBA" id="ARBA00022737"/>
    </source>
</evidence>
<dbReference type="AlphaFoldDB" id="A0A8B8CS09"/>
<keyword evidence="6" id="KW-0812">Transmembrane</keyword>
<evidence type="ECO:0000256" key="4">
    <source>
        <dbReference type="PROSITE-ProRule" id="PRU00302"/>
    </source>
</evidence>
<feature type="domain" description="Sushi" evidence="7">
    <location>
        <begin position="193"/>
        <end position="254"/>
    </location>
</feature>
<proteinExistence type="predicted"/>
<keyword evidence="8" id="KW-1185">Reference proteome</keyword>
<reference evidence="9" key="1">
    <citation type="submission" date="2025-08" db="UniProtKB">
        <authorList>
            <consortium name="RefSeq"/>
        </authorList>
    </citation>
    <scope>IDENTIFICATION</scope>
    <source>
        <tissue evidence="9">Whole sample</tissue>
    </source>
</reference>
<dbReference type="PANTHER" id="PTHR45656">
    <property type="entry name" value="PROTEIN CBR-CLEC-78"/>
    <property type="match status" value="1"/>
</dbReference>
<keyword evidence="4" id="KW-0768">Sushi</keyword>
<dbReference type="SMART" id="SM00032">
    <property type="entry name" value="CCP"/>
    <property type="match status" value="5"/>
</dbReference>
<keyword evidence="1" id="KW-0732">Signal</keyword>
<evidence type="ECO:0000313" key="8">
    <source>
        <dbReference type="Proteomes" id="UP000694844"/>
    </source>
</evidence>
<dbReference type="CDD" id="cd00033">
    <property type="entry name" value="CCP"/>
    <property type="match status" value="5"/>
</dbReference>
<gene>
    <name evidence="9" type="primary">LOC111121570</name>
</gene>
<evidence type="ECO:0000313" key="9">
    <source>
        <dbReference type="RefSeq" id="XP_022318603.1"/>
    </source>
</evidence>
<feature type="transmembrane region" description="Helical" evidence="6">
    <location>
        <begin position="324"/>
        <end position="349"/>
    </location>
</feature>
<feature type="domain" description="Sushi" evidence="7">
    <location>
        <begin position="16"/>
        <end position="74"/>
    </location>
</feature>
<dbReference type="GeneID" id="111121570"/>
<evidence type="ECO:0000256" key="5">
    <source>
        <dbReference type="SAM" id="MobiDB-lite"/>
    </source>
</evidence>
<dbReference type="PROSITE" id="PS50923">
    <property type="entry name" value="SUSHI"/>
    <property type="match status" value="5"/>
</dbReference>
<feature type="domain" description="Sushi" evidence="7">
    <location>
        <begin position="134"/>
        <end position="192"/>
    </location>
</feature>
<keyword evidence="2" id="KW-0677">Repeat</keyword>
<protein>
    <submittedName>
        <fullName evidence="9">CUB and sushi domain-containing protein 3-like</fullName>
    </submittedName>
</protein>
<dbReference type="KEGG" id="cvn:111121570"/>
<feature type="region of interest" description="Disordered" evidence="5">
    <location>
        <begin position="358"/>
        <end position="412"/>
    </location>
</feature>
<dbReference type="PANTHER" id="PTHR45656:SF4">
    <property type="entry name" value="PROTEIN CBR-CLEC-78"/>
    <property type="match status" value="1"/>
</dbReference>
<feature type="disulfide bond" evidence="4">
    <location>
        <begin position="225"/>
        <end position="252"/>
    </location>
</feature>
<organism evidence="8 9">
    <name type="scientific">Crassostrea virginica</name>
    <name type="common">Eastern oyster</name>
    <dbReference type="NCBI Taxonomy" id="6565"/>
    <lineage>
        <taxon>Eukaryota</taxon>
        <taxon>Metazoa</taxon>
        <taxon>Spiralia</taxon>
        <taxon>Lophotrochozoa</taxon>
        <taxon>Mollusca</taxon>
        <taxon>Bivalvia</taxon>
        <taxon>Autobranchia</taxon>
        <taxon>Pteriomorphia</taxon>
        <taxon>Ostreida</taxon>
        <taxon>Ostreoidea</taxon>
        <taxon>Ostreidae</taxon>
        <taxon>Crassostrea</taxon>
    </lineage>
</organism>